<comment type="caution">
    <text evidence="6">The sequence shown here is derived from an EMBL/GenBank/DDBJ whole genome shotgun (WGS) entry which is preliminary data.</text>
</comment>
<feature type="domain" description="Nudix hydrolase" evidence="5">
    <location>
        <begin position="115"/>
        <end position="244"/>
    </location>
</feature>
<feature type="domain" description="Nudix hydrolase" evidence="5">
    <location>
        <begin position="278"/>
        <end position="402"/>
    </location>
</feature>
<evidence type="ECO:0000259" key="5">
    <source>
        <dbReference type="PROSITE" id="PS51462"/>
    </source>
</evidence>
<dbReference type="CDD" id="cd18876">
    <property type="entry name" value="NUDIX_Hydrolase"/>
    <property type="match status" value="1"/>
</dbReference>
<dbReference type="AlphaFoldDB" id="A0A1T3NXU5"/>
<dbReference type="PROSITE" id="PS00893">
    <property type="entry name" value="NUDIX_BOX"/>
    <property type="match status" value="1"/>
</dbReference>
<protein>
    <recommendedName>
        <fullName evidence="5">Nudix hydrolase domain-containing protein</fullName>
    </recommendedName>
</protein>
<keyword evidence="2" id="KW-0378">Hydrolase</keyword>
<dbReference type="InterPro" id="IPR000086">
    <property type="entry name" value="NUDIX_hydrolase_dom"/>
</dbReference>
<name>A0A1T3NXU5_9ACTN</name>
<proteinExistence type="predicted"/>
<dbReference type="EMBL" id="MWQN01000001">
    <property type="protein sequence ID" value="OPC81480.1"/>
    <property type="molecule type" value="Genomic_DNA"/>
</dbReference>
<feature type="region of interest" description="Disordered" evidence="4">
    <location>
        <begin position="67"/>
        <end position="91"/>
    </location>
</feature>
<dbReference type="InterPro" id="IPR020084">
    <property type="entry name" value="NUDIX_hydrolase_CS"/>
</dbReference>
<dbReference type="PANTHER" id="PTHR43046">
    <property type="entry name" value="GDP-MANNOSE MANNOSYL HYDROLASE"/>
    <property type="match status" value="1"/>
</dbReference>
<organism evidence="6 7">
    <name type="scientific">Embleya scabrispora</name>
    <dbReference type="NCBI Taxonomy" id="159449"/>
    <lineage>
        <taxon>Bacteria</taxon>
        <taxon>Bacillati</taxon>
        <taxon>Actinomycetota</taxon>
        <taxon>Actinomycetes</taxon>
        <taxon>Kitasatosporales</taxon>
        <taxon>Streptomycetaceae</taxon>
        <taxon>Embleya</taxon>
    </lineage>
</organism>
<evidence type="ECO:0000313" key="6">
    <source>
        <dbReference type="EMBL" id="OPC81480.1"/>
    </source>
</evidence>
<sequence length="432" mass="45099">MYGPPASGEDTVAEALSRADGGVRALPATGSRAGVLVGRLRGVPSWFAGRGRGGWCDVDRGPCTRPRGVGDVSARMGASRAPGTTTDVTGERMSVDGIDEPVSRELIDYCAGLPGVVVGASMVLRDRRGRLVVVDPGYKPGLDLPGGMAEAGESPHETAGREVREELGLDLAVGRLLAVCTTSAATFGRVVLDFVFAGPTLTDEQVAVLAPADAELDAVYVLTPDEALPRFPGRTRRRVSVALEAEASGACLYVVDGREYRPPKERVWHEDEPIPAGTRVGRAAGWLFDPDGRVLLVGDPDGGYALPGGGAEPEDEDALATLAREVAEEANAVLGKITHVGYLSDPDGGDVRSRSAALIAALGPLAPDPATGWSWSRVLVTPRRAAALLGGGYDTRLPQALAAQRIAHERLGVPILDDDSRVDVPPEGVTFA</sequence>
<comment type="cofactor">
    <cofactor evidence="1">
        <name>Mg(2+)</name>
        <dbReference type="ChEBI" id="CHEBI:18420"/>
    </cofactor>
</comment>
<accession>A0A1T3NXU5</accession>
<dbReference type="SUPFAM" id="SSF55811">
    <property type="entry name" value="Nudix"/>
    <property type="match status" value="2"/>
</dbReference>
<evidence type="ECO:0000256" key="4">
    <source>
        <dbReference type="SAM" id="MobiDB-lite"/>
    </source>
</evidence>
<evidence type="ECO:0000313" key="7">
    <source>
        <dbReference type="Proteomes" id="UP000190037"/>
    </source>
</evidence>
<dbReference type="Pfam" id="PF00293">
    <property type="entry name" value="NUDIX"/>
    <property type="match status" value="2"/>
</dbReference>
<dbReference type="GO" id="GO:0016787">
    <property type="term" value="F:hydrolase activity"/>
    <property type="evidence" value="ECO:0007669"/>
    <property type="project" value="UniProtKB-KW"/>
</dbReference>
<dbReference type="Gene3D" id="3.90.79.10">
    <property type="entry name" value="Nucleoside Triphosphate Pyrophosphohydrolase"/>
    <property type="match status" value="2"/>
</dbReference>
<dbReference type="STRING" id="159449.B4N89_11445"/>
<keyword evidence="3" id="KW-0460">Magnesium</keyword>
<evidence type="ECO:0000256" key="2">
    <source>
        <dbReference type="ARBA" id="ARBA00022801"/>
    </source>
</evidence>
<gene>
    <name evidence="6" type="ORF">B4N89_11445</name>
</gene>
<dbReference type="CDD" id="cd02883">
    <property type="entry name" value="NUDIX_Hydrolase"/>
    <property type="match status" value="1"/>
</dbReference>
<keyword evidence="7" id="KW-1185">Reference proteome</keyword>
<dbReference type="Proteomes" id="UP000190037">
    <property type="component" value="Unassembled WGS sequence"/>
</dbReference>
<dbReference type="InterPro" id="IPR015797">
    <property type="entry name" value="NUDIX_hydrolase-like_dom_sf"/>
</dbReference>
<evidence type="ECO:0000256" key="1">
    <source>
        <dbReference type="ARBA" id="ARBA00001946"/>
    </source>
</evidence>
<reference evidence="6 7" key="1">
    <citation type="submission" date="2017-03" db="EMBL/GenBank/DDBJ databases">
        <title>Draft genome sequence of Streptomyces scabrisporus NF3, endophyte isolated from Amphipterygium adstringens.</title>
        <authorList>
            <person name="Vazquez M."/>
            <person name="Ceapa C.D."/>
            <person name="Rodriguez Luna D."/>
            <person name="Sanchez Esquivel S."/>
        </authorList>
    </citation>
    <scope>NUCLEOTIDE SEQUENCE [LARGE SCALE GENOMIC DNA]</scope>
    <source>
        <strain evidence="6 7">NF3</strain>
    </source>
</reference>
<dbReference type="PROSITE" id="PS51462">
    <property type="entry name" value="NUDIX"/>
    <property type="match status" value="2"/>
</dbReference>
<evidence type="ECO:0000256" key="3">
    <source>
        <dbReference type="ARBA" id="ARBA00022842"/>
    </source>
</evidence>
<dbReference type="PANTHER" id="PTHR43046:SF12">
    <property type="entry name" value="GDP-MANNOSE MANNOSYL HYDROLASE"/>
    <property type="match status" value="1"/>
</dbReference>